<proteinExistence type="inferred from homology"/>
<dbReference type="PANTHER" id="PTHR24220">
    <property type="entry name" value="IMPORT ATP-BINDING PROTEIN"/>
    <property type="match status" value="1"/>
</dbReference>
<keyword evidence="5 7" id="KW-0067">ATP-binding</keyword>
<dbReference type="SUPFAM" id="SSF52540">
    <property type="entry name" value="P-loop containing nucleoside triphosphate hydrolases"/>
    <property type="match status" value="1"/>
</dbReference>
<evidence type="ECO:0000313" key="8">
    <source>
        <dbReference type="Proteomes" id="UP001246372"/>
    </source>
</evidence>
<dbReference type="InterPro" id="IPR015854">
    <property type="entry name" value="ABC_transpr_LolD-like"/>
</dbReference>
<accession>A0ABU3PAJ6</accession>
<comment type="caution">
    <text evidence="7">The sequence shown here is derived from an EMBL/GenBank/DDBJ whole genome shotgun (WGS) entry which is preliminary data.</text>
</comment>
<evidence type="ECO:0000256" key="3">
    <source>
        <dbReference type="ARBA" id="ARBA00022475"/>
    </source>
</evidence>
<evidence type="ECO:0000256" key="5">
    <source>
        <dbReference type="ARBA" id="ARBA00022840"/>
    </source>
</evidence>
<organism evidence="7 8">
    <name type="scientific">Roseateles aquae</name>
    <dbReference type="NCBI Taxonomy" id="3077235"/>
    <lineage>
        <taxon>Bacteria</taxon>
        <taxon>Pseudomonadati</taxon>
        <taxon>Pseudomonadota</taxon>
        <taxon>Betaproteobacteria</taxon>
        <taxon>Burkholderiales</taxon>
        <taxon>Sphaerotilaceae</taxon>
        <taxon>Roseateles</taxon>
    </lineage>
</organism>
<dbReference type="PANTHER" id="PTHR24220:SF689">
    <property type="entry name" value="LIPOPROTEIN-RELEASING SYSTEM ATP-BINDING PROTEIN LOLD"/>
    <property type="match status" value="1"/>
</dbReference>
<dbReference type="PROSITE" id="PS50893">
    <property type="entry name" value="ABC_TRANSPORTER_2"/>
    <property type="match status" value="1"/>
</dbReference>
<reference evidence="7" key="1">
    <citation type="submission" date="2023-09" db="EMBL/GenBank/DDBJ databases">
        <title>Paucibacter sp. APW11 Genome sequencing and assembly.</title>
        <authorList>
            <person name="Kim I."/>
        </authorList>
    </citation>
    <scope>NUCLEOTIDE SEQUENCE</scope>
    <source>
        <strain evidence="7">APW11</strain>
    </source>
</reference>
<evidence type="ECO:0000256" key="1">
    <source>
        <dbReference type="ARBA" id="ARBA00005417"/>
    </source>
</evidence>
<dbReference type="EMBL" id="JAVXZY010000003">
    <property type="protein sequence ID" value="MDT8999616.1"/>
    <property type="molecule type" value="Genomic_DNA"/>
</dbReference>
<dbReference type="SMART" id="SM00382">
    <property type="entry name" value="AAA"/>
    <property type="match status" value="1"/>
</dbReference>
<dbReference type="GO" id="GO:0005524">
    <property type="term" value="F:ATP binding"/>
    <property type="evidence" value="ECO:0007669"/>
    <property type="project" value="UniProtKB-KW"/>
</dbReference>
<dbReference type="InterPro" id="IPR017871">
    <property type="entry name" value="ABC_transporter-like_CS"/>
</dbReference>
<dbReference type="CDD" id="cd03255">
    <property type="entry name" value="ABC_MJ0796_LolCDE_FtsE"/>
    <property type="match status" value="1"/>
</dbReference>
<evidence type="ECO:0000256" key="2">
    <source>
        <dbReference type="ARBA" id="ARBA00022448"/>
    </source>
</evidence>
<keyword evidence="3" id="KW-1003">Cell membrane</keyword>
<evidence type="ECO:0000259" key="6">
    <source>
        <dbReference type="PROSITE" id="PS50893"/>
    </source>
</evidence>
<keyword evidence="4" id="KW-0547">Nucleotide-binding</keyword>
<keyword evidence="8" id="KW-1185">Reference proteome</keyword>
<keyword evidence="3" id="KW-0472">Membrane</keyword>
<feature type="domain" description="ABC transporter" evidence="6">
    <location>
        <begin position="8"/>
        <end position="228"/>
    </location>
</feature>
<protein>
    <submittedName>
        <fullName evidence="7">ABC transporter ATP-binding protein</fullName>
    </submittedName>
</protein>
<dbReference type="Pfam" id="PF00005">
    <property type="entry name" value="ABC_tran"/>
    <property type="match status" value="1"/>
</dbReference>
<dbReference type="InterPro" id="IPR027417">
    <property type="entry name" value="P-loop_NTPase"/>
</dbReference>
<dbReference type="InterPro" id="IPR003439">
    <property type="entry name" value="ABC_transporter-like_ATP-bd"/>
</dbReference>
<sequence length="228" mass="24548">MTEREAVVRLQQVRKSFNVGEPTEVEILHGIDLALAPGEFCAVMGPSGSGKSTLLNIVGLLDRPSSGQLSIAGEETTQLDDQALTRLRGRSIGFVFQYHHLLGAFSALENVMLPMLGLNGFPNAAMRERAESLIDSVGLTRWRDAPAGRLSGGQQQRVAVARALAMQPALLLADEPTGNLDTKSADAVFELLRQVNREHGTAVLFVTHNPALALRCDKTIEVVDGQVV</sequence>
<evidence type="ECO:0000256" key="4">
    <source>
        <dbReference type="ARBA" id="ARBA00022741"/>
    </source>
</evidence>
<comment type="similarity">
    <text evidence="1">Belongs to the ABC transporter superfamily.</text>
</comment>
<evidence type="ECO:0000313" key="7">
    <source>
        <dbReference type="EMBL" id="MDT8999616.1"/>
    </source>
</evidence>
<dbReference type="PROSITE" id="PS00211">
    <property type="entry name" value="ABC_TRANSPORTER_1"/>
    <property type="match status" value="1"/>
</dbReference>
<dbReference type="RefSeq" id="WP_315650176.1">
    <property type="nucleotide sequence ID" value="NZ_JAVXZY010000003.1"/>
</dbReference>
<dbReference type="InterPro" id="IPR003593">
    <property type="entry name" value="AAA+_ATPase"/>
</dbReference>
<dbReference type="Proteomes" id="UP001246372">
    <property type="component" value="Unassembled WGS sequence"/>
</dbReference>
<dbReference type="InterPro" id="IPR017911">
    <property type="entry name" value="MacB-like_ATP-bd"/>
</dbReference>
<gene>
    <name evidence="7" type="ORF">RQP53_10100</name>
</gene>
<dbReference type="Gene3D" id="3.40.50.300">
    <property type="entry name" value="P-loop containing nucleotide triphosphate hydrolases"/>
    <property type="match status" value="1"/>
</dbReference>
<name>A0ABU3PAJ6_9BURK</name>
<keyword evidence="2" id="KW-0813">Transport</keyword>